<evidence type="ECO:0000313" key="2">
    <source>
        <dbReference type="Proteomes" id="UP001217185"/>
    </source>
</evidence>
<proteinExistence type="predicted"/>
<accession>A0AC62A1R5</accession>
<sequence>MGATTFWLLEQELKARKAVQQTAESTDKQEGQESIDFETLSDDQLKEIAKDRGIPGYFNMKRDTLLTKLKG</sequence>
<gene>
    <name evidence="1" type="ORF">P5658_25930</name>
</gene>
<organism evidence="1 2">
    <name type="scientific">Bacillus subtilis</name>
    <dbReference type="NCBI Taxonomy" id="1423"/>
    <lineage>
        <taxon>Bacteria</taxon>
        <taxon>Bacillati</taxon>
        <taxon>Bacillota</taxon>
        <taxon>Bacilli</taxon>
        <taxon>Bacillales</taxon>
        <taxon>Bacillaceae</taxon>
        <taxon>Bacillus</taxon>
    </lineage>
</organism>
<dbReference type="EMBL" id="CP121756">
    <property type="protein sequence ID" value="XRL90569.1"/>
    <property type="molecule type" value="Genomic_DNA"/>
</dbReference>
<protein>
    <submittedName>
        <fullName evidence="1">Uncharacterized protein</fullName>
    </submittedName>
</protein>
<name>A0AC62A1R5_BACIU</name>
<dbReference type="Proteomes" id="UP001217185">
    <property type="component" value="Chromosome"/>
</dbReference>
<reference evidence="1" key="1">
    <citation type="submission" date="2025-02" db="EMBL/GenBank/DDBJ databases">
        <title>Complete genome sequences of 52 Bacillus and Priestia strains isolated from West-African fermentations and 26 reference strains from the DSMZ collection.</title>
        <authorList>
            <person name="Wiedenbein E.S."/>
            <person name="Canoy T.S."/>
            <person name="Hui Y."/>
            <person name="Parkouda C."/>
            <person name="Dawende C."/>
            <person name="Ametefe E."/>
            <person name="Jespersen L."/>
            <person name="Nielsen D.S."/>
        </authorList>
    </citation>
    <scope>NUCLEOTIDE SEQUENCE</scope>
    <source>
        <strain evidence="1">PRO122</strain>
    </source>
</reference>
<evidence type="ECO:0000313" key="1">
    <source>
        <dbReference type="EMBL" id="XRL90569.1"/>
    </source>
</evidence>